<evidence type="ECO:0000256" key="4">
    <source>
        <dbReference type="ARBA" id="ARBA00023163"/>
    </source>
</evidence>
<reference evidence="6 7" key="1">
    <citation type="submission" date="2018-06" db="EMBL/GenBank/DDBJ databases">
        <authorList>
            <consortium name="Pathogen Informatics"/>
            <person name="Doyle S."/>
        </authorList>
    </citation>
    <scope>NUCLEOTIDE SEQUENCE [LARGE SCALE GENOMIC DNA]</scope>
    <source>
        <strain evidence="6 7">NCTC10392</strain>
    </source>
</reference>
<dbReference type="Proteomes" id="UP000255125">
    <property type="component" value="Unassembled WGS sequence"/>
</dbReference>
<comment type="similarity">
    <text evidence="1">Belongs to the LysR transcriptional regulatory family.</text>
</comment>
<dbReference type="AlphaFoldDB" id="A0A379I6Y6"/>
<dbReference type="GO" id="GO:0043565">
    <property type="term" value="F:sequence-specific DNA binding"/>
    <property type="evidence" value="ECO:0007669"/>
    <property type="project" value="TreeGrafter"/>
</dbReference>
<gene>
    <name evidence="6" type="primary">gltC_1</name>
    <name evidence="6" type="ORF">NCTC10392_00771</name>
</gene>
<evidence type="ECO:0000313" key="6">
    <source>
        <dbReference type="EMBL" id="SUD28294.1"/>
    </source>
</evidence>
<sequence length="311" mass="34426">MTLCAKPPFDRKPTVNLKQLEAFKAIMSTGSTIGAATRMGLSQSAVSRLLSQLEDALGFALFLRKKGRLMATPEAEELLTEVAGLVDGMQRIQRLADEMRVGRSRKSLLKVGVPTSMTQELLPRIVADFLKDHEDIVVELLTGSYDMIERAVLNRSADLGFVRLPTEIPDFDIEPMLHTEGVCVMPADHPLSRHDFIEVQHLRNVPLVMLGRQRAVRTELNQMFRAANLTPQVRVEVHSVGAACSFVAEGLGVSIVNGLLASHFMHLPIVSRPFRPALPYEFGLAFRADEPRSQLVTAFADHLKSRLTAPL</sequence>
<keyword evidence="3" id="KW-0238">DNA-binding</keyword>
<dbReference type="EMBL" id="UGUS01000002">
    <property type="protein sequence ID" value="SUD28294.1"/>
    <property type="molecule type" value="Genomic_DNA"/>
</dbReference>
<dbReference type="InterPro" id="IPR036388">
    <property type="entry name" value="WH-like_DNA-bd_sf"/>
</dbReference>
<dbReference type="GO" id="GO:0010628">
    <property type="term" value="P:positive regulation of gene expression"/>
    <property type="evidence" value="ECO:0007669"/>
    <property type="project" value="TreeGrafter"/>
</dbReference>
<dbReference type="SUPFAM" id="SSF53850">
    <property type="entry name" value="Periplasmic binding protein-like II"/>
    <property type="match status" value="1"/>
</dbReference>
<dbReference type="SUPFAM" id="SSF46785">
    <property type="entry name" value="Winged helix' DNA-binding domain"/>
    <property type="match status" value="1"/>
</dbReference>
<evidence type="ECO:0000256" key="1">
    <source>
        <dbReference type="ARBA" id="ARBA00009437"/>
    </source>
</evidence>
<evidence type="ECO:0000313" key="7">
    <source>
        <dbReference type="Proteomes" id="UP000255125"/>
    </source>
</evidence>
<accession>A0A379I6Y6</accession>
<feature type="domain" description="HTH lysR-type" evidence="5">
    <location>
        <begin position="15"/>
        <end position="72"/>
    </location>
</feature>
<dbReference type="PANTHER" id="PTHR30427">
    <property type="entry name" value="TRANSCRIPTIONAL ACTIVATOR PROTEIN LYSR"/>
    <property type="match status" value="1"/>
</dbReference>
<dbReference type="Gene3D" id="1.10.10.10">
    <property type="entry name" value="Winged helix-like DNA-binding domain superfamily/Winged helix DNA-binding domain"/>
    <property type="match status" value="1"/>
</dbReference>
<dbReference type="GO" id="GO:0003700">
    <property type="term" value="F:DNA-binding transcription factor activity"/>
    <property type="evidence" value="ECO:0007669"/>
    <property type="project" value="InterPro"/>
</dbReference>
<evidence type="ECO:0000256" key="3">
    <source>
        <dbReference type="ARBA" id="ARBA00023125"/>
    </source>
</evidence>
<dbReference type="GO" id="GO:0009089">
    <property type="term" value="P:lysine biosynthetic process via diaminopimelate"/>
    <property type="evidence" value="ECO:0007669"/>
    <property type="project" value="TreeGrafter"/>
</dbReference>
<dbReference type="Pfam" id="PF03466">
    <property type="entry name" value="LysR_substrate"/>
    <property type="match status" value="1"/>
</dbReference>
<dbReference type="Gene3D" id="3.40.190.290">
    <property type="match status" value="1"/>
</dbReference>
<organism evidence="6 7">
    <name type="scientific">Pseudomonas fluorescens</name>
    <dbReference type="NCBI Taxonomy" id="294"/>
    <lineage>
        <taxon>Bacteria</taxon>
        <taxon>Pseudomonadati</taxon>
        <taxon>Pseudomonadota</taxon>
        <taxon>Gammaproteobacteria</taxon>
        <taxon>Pseudomonadales</taxon>
        <taxon>Pseudomonadaceae</taxon>
        <taxon>Pseudomonas</taxon>
    </lineage>
</organism>
<evidence type="ECO:0000256" key="2">
    <source>
        <dbReference type="ARBA" id="ARBA00023015"/>
    </source>
</evidence>
<protein>
    <submittedName>
        <fullName evidence="6">LysR family transcriptional regulator</fullName>
    </submittedName>
</protein>
<keyword evidence="4" id="KW-0804">Transcription</keyword>
<dbReference type="InterPro" id="IPR036390">
    <property type="entry name" value="WH_DNA-bd_sf"/>
</dbReference>
<dbReference type="InterPro" id="IPR005119">
    <property type="entry name" value="LysR_subst-bd"/>
</dbReference>
<keyword evidence="2" id="KW-0805">Transcription regulation</keyword>
<evidence type="ECO:0000259" key="5">
    <source>
        <dbReference type="PROSITE" id="PS50931"/>
    </source>
</evidence>
<dbReference type="PRINTS" id="PR00039">
    <property type="entry name" value="HTHLYSR"/>
</dbReference>
<dbReference type="InterPro" id="IPR000847">
    <property type="entry name" value="LysR_HTH_N"/>
</dbReference>
<proteinExistence type="inferred from homology"/>
<dbReference type="PANTHER" id="PTHR30427:SF1">
    <property type="entry name" value="TRANSCRIPTIONAL ACTIVATOR PROTEIN LYSR"/>
    <property type="match status" value="1"/>
</dbReference>
<name>A0A379I6Y6_PSEFL</name>
<dbReference type="CDD" id="cd08415">
    <property type="entry name" value="PBP2_LysR_opines_like"/>
    <property type="match status" value="1"/>
</dbReference>
<dbReference type="Pfam" id="PF00126">
    <property type="entry name" value="HTH_1"/>
    <property type="match status" value="1"/>
</dbReference>
<dbReference type="InterPro" id="IPR037424">
    <property type="entry name" value="NocR_PBP2"/>
</dbReference>
<dbReference type="PROSITE" id="PS50931">
    <property type="entry name" value="HTH_LYSR"/>
    <property type="match status" value="1"/>
</dbReference>